<comment type="caution">
    <text evidence="2">The sequence shown here is derived from an EMBL/GenBank/DDBJ whole genome shotgun (WGS) entry which is preliminary data.</text>
</comment>
<organism evidence="2 3">
    <name type="scientific">Saccharopolyspora erythraea</name>
    <name type="common">Streptomyces erythraeus</name>
    <dbReference type="NCBI Taxonomy" id="1836"/>
    <lineage>
        <taxon>Bacteria</taxon>
        <taxon>Bacillati</taxon>
        <taxon>Actinomycetota</taxon>
        <taxon>Actinomycetes</taxon>
        <taxon>Pseudonocardiales</taxon>
        <taxon>Pseudonocardiaceae</taxon>
        <taxon>Saccharopolyspora</taxon>
    </lineage>
</organism>
<protein>
    <submittedName>
        <fullName evidence="2">Uncharacterized protein</fullName>
    </submittedName>
</protein>
<keyword evidence="3" id="KW-1185">Reference proteome</keyword>
<feature type="compositionally biased region" description="Basic and acidic residues" evidence="1">
    <location>
        <begin position="31"/>
        <end position="47"/>
    </location>
</feature>
<dbReference type="EMBL" id="BAAAGS010000032">
    <property type="protein sequence ID" value="GAA0541161.1"/>
    <property type="molecule type" value="Genomic_DNA"/>
</dbReference>
<evidence type="ECO:0000313" key="3">
    <source>
        <dbReference type="Proteomes" id="UP001500729"/>
    </source>
</evidence>
<proteinExistence type="predicted"/>
<evidence type="ECO:0000256" key="1">
    <source>
        <dbReference type="SAM" id="MobiDB-lite"/>
    </source>
</evidence>
<feature type="compositionally biased region" description="Basic and acidic residues" evidence="1">
    <location>
        <begin position="1"/>
        <end position="10"/>
    </location>
</feature>
<evidence type="ECO:0000313" key="2">
    <source>
        <dbReference type="EMBL" id="GAA0541161.1"/>
    </source>
</evidence>
<feature type="region of interest" description="Disordered" evidence="1">
    <location>
        <begin position="1"/>
        <end position="74"/>
    </location>
</feature>
<accession>A0ABN1DEP6</accession>
<reference evidence="2 3" key="1">
    <citation type="journal article" date="2019" name="Int. J. Syst. Evol. Microbiol.">
        <title>The Global Catalogue of Microorganisms (GCM) 10K type strain sequencing project: providing services to taxonomists for standard genome sequencing and annotation.</title>
        <authorList>
            <consortium name="The Broad Institute Genomics Platform"/>
            <consortium name="The Broad Institute Genome Sequencing Center for Infectious Disease"/>
            <person name="Wu L."/>
            <person name="Ma J."/>
        </authorList>
    </citation>
    <scope>NUCLEOTIDE SEQUENCE [LARGE SCALE GENOMIC DNA]</scope>
    <source>
        <strain evidence="2 3">JCM 10303</strain>
    </source>
</reference>
<name>A0ABN1DEP6_SACER</name>
<gene>
    <name evidence="2" type="ORF">GCM10009533_45260</name>
</gene>
<dbReference type="Proteomes" id="UP001500729">
    <property type="component" value="Unassembled WGS sequence"/>
</dbReference>
<sequence length="112" mass="12004">MVLIECDRAESGPAGQRVPEQCGDQVRQRGRVGDDDRDRQQEQHEPAEPVGAAQGEVERAPAGPGPAACDPWSLGKEPESVPAVVLFALVDGLTHRRRVATGTGLVITLRCR</sequence>